<evidence type="ECO:0000256" key="1">
    <source>
        <dbReference type="ARBA" id="ARBA00001526"/>
    </source>
</evidence>
<dbReference type="Pfam" id="PF13354">
    <property type="entry name" value="Beta-lactamase2"/>
    <property type="match status" value="1"/>
</dbReference>
<comment type="similarity">
    <text evidence="2">Belongs to the class-A beta-lactamase family.</text>
</comment>
<dbReference type="EC" id="3.5.2.6" evidence="3"/>
<dbReference type="InterPro" id="IPR000871">
    <property type="entry name" value="Beta-lactam_class-A"/>
</dbReference>
<dbReference type="NCBIfam" id="NF012099">
    <property type="entry name" value="SubclassA2"/>
    <property type="match status" value="1"/>
</dbReference>
<sequence>MKSFILSAFIAFIFITPAFAQSGKDAALRSRIEELSKPVKGIVGVSILNTETGDTLSYNGKARLVLHSVMKFPIALTVMHLVDSGVYTLSQVMHIPKRDLVKDTHSPMRDKYPKGVDLPLSEIVKYMVAESDNNACDFLLKTIGGTKTVQDYMLHIGIKGIAIRASEADMASMWELQYTNWCKPVEMTTLLDRFYRGKILAKSTTDTLYKIMTETTTGPNRLKGLLPSGTVVAHKTGTSPTNAEGLSPATNDVGIITLPNGKHLVISVFVCNSTNDEATREGVISKIAKAAFDYYGK</sequence>
<name>A0A0X8X9D8_9SPHI</name>
<dbReference type="Gene3D" id="3.40.710.10">
    <property type="entry name" value="DD-peptidase/beta-lactamase superfamily"/>
    <property type="match status" value="1"/>
</dbReference>
<dbReference type="KEGG" id="mgot:MgSA37_03986"/>
<evidence type="ECO:0000256" key="3">
    <source>
        <dbReference type="ARBA" id="ARBA00012865"/>
    </source>
</evidence>
<dbReference type="NCBIfam" id="NF033103">
    <property type="entry name" value="bla_class_A"/>
    <property type="match status" value="1"/>
</dbReference>
<protein>
    <recommendedName>
        <fullName evidence="3">beta-lactamase</fullName>
        <ecNumber evidence="3">3.5.2.6</ecNumber>
    </recommendedName>
</protein>
<dbReference type="GO" id="GO:0030655">
    <property type="term" value="P:beta-lactam antibiotic catabolic process"/>
    <property type="evidence" value="ECO:0007669"/>
    <property type="project" value="InterPro"/>
</dbReference>
<comment type="catalytic activity">
    <reaction evidence="1">
        <text>a beta-lactam + H2O = a substituted beta-amino acid</text>
        <dbReference type="Rhea" id="RHEA:20401"/>
        <dbReference type="ChEBI" id="CHEBI:15377"/>
        <dbReference type="ChEBI" id="CHEBI:35627"/>
        <dbReference type="ChEBI" id="CHEBI:140347"/>
        <dbReference type="EC" id="3.5.2.6"/>
    </reaction>
</comment>
<dbReference type="Proteomes" id="UP000218263">
    <property type="component" value="Chromosome"/>
</dbReference>
<evidence type="ECO:0000313" key="5">
    <source>
        <dbReference type="Proteomes" id="UP000218263"/>
    </source>
</evidence>
<dbReference type="OrthoDB" id="9772863at2"/>
<dbReference type="EMBL" id="AP017313">
    <property type="protein sequence ID" value="BAU55794.1"/>
    <property type="molecule type" value="Genomic_DNA"/>
</dbReference>
<dbReference type="PANTHER" id="PTHR35333">
    <property type="entry name" value="BETA-LACTAMASE"/>
    <property type="match status" value="1"/>
</dbReference>
<dbReference type="RefSeq" id="WP_096354250.1">
    <property type="nucleotide sequence ID" value="NZ_AP017313.1"/>
</dbReference>
<dbReference type="PANTHER" id="PTHR35333:SF3">
    <property type="entry name" value="BETA-LACTAMASE-TYPE TRANSPEPTIDASE FOLD CONTAINING PROTEIN"/>
    <property type="match status" value="1"/>
</dbReference>
<dbReference type="GO" id="GO:0046677">
    <property type="term" value="P:response to antibiotic"/>
    <property type="evidence" value="ECO:0007669"/>
    <property type="project" value="InterPro"/>
</dbReference>
<evidence type="ECO:0000256" key="2">
    <source>
        <dbReference type="ARBA" id="ARBA00009009"/>
    </source>
</evidence>
<organism evidence="4 5">
    <name type="scientific">Mucilaginibacter gotjawali</name>
    <dbReference type="NCBI Taxonomy" id="1550579"/>
    <lineage>
        <taxon>Bacteria</taxon>
        <taxon>Pseudomonadati</taxon>
        <taxon>Bacteroidota</taxon>
        <taxon>Sphingobacteriia</taxon>
        <taxon>Sphingobacteriales</taxon>
        <taxon>Sphingobacteriaceae</taxon>
        <taxon>Mucilaginibacter</taxon>
    </lineage>
</organism>
<dbReference type="SUPFAM" id="SSF56601">
    <property type="entry name" value="beta-lactamase/transpeptidase-like"/>
    <property type="match status" value="1"/>
</dbReference>
<dbReference type="GO" id="GO:0008800">
    <property type="term" value="F:beta-lactamase activity"/>
    <property type="evidence" value="ECO:0007669"/>
    <property type="project" value="UniProtKB-EC"/>
</dbReference>
<keyword evidence="5" id="KW-1185">Reference proteome</keyword>
<dbReference type="InterPro" id="IPR045155">
    <property type="entry name" value="Beta-lactam_cat"/>
</dbReference>
<proteinExistence type="inferred from homology"/>
<keyword evidence="4" id="KW-0378">Hydrolase</keyword>
<reference evidence="4 5" key="1">
    <citation type="submission" date="2015-12" db="EMBL/GenBank/DDBJ databases">
        <title>Genome sequence of Mucilaginibacter gotjawali.</title>
        <authorList>
            <person name="Lee J.S."/>
            <person name="Lee K.C."/>
            <person name="Kim K.K."/>
            <person name="Lee B.W."/>
        </authorList>
    </citation>
    <scope>NUCLEOTIDE SEQUENCE [LARGE SCALE GENOMIC DNA]</scope>
    <source>
        <strain evidence="4 5">SA3-7</strain>
    </source>
</reference>
<dbReference type="PRINTS" id="PR00118">
    <property type="entry name" value="BLACTAMASEA"/>
</dbReference>
<evidence type="ECO:0000313" key="4">
    <source>
        <dbReference type="EMBL" id="BAU55794.1"/>
    </source>
</evidence>
<accession>A0A0X8X9D8</accession>
<gene>
    <name evidence="4" type="primary">per1</name>
    <name evidence="4" type="ORF">MgSA37_03986</name>
</gene>
<dbReference type="AlphaFoldDB" id="A0A0X8X9D8"/>
<dbReference type="InterPro" id="IPR012338">
    <property type="entry name" value="Beta-lactam/transpept-like"/>
</dbReference>